<dbReference type="Pfam" id="PF10312">
    <property type="entry name" value="Cactin_mid"/>
    <property type="match status" value="1"/>
</dbReference>
<dbReference type="InterPro" id="IPR005146">
    <property type="entry name" value="B3/B4_tRNA-bd"/>
</dbReference>
<dbReference type="SMART" id="SM01050">
    <property type="entry name" value="CactinC_cactus"/>
    <property type="match status" value="1"/>
</dbReference>
<dbReference type="SMART" id="SM00874">
    <property type="entry name" value="B5"/>
    <property type="match status" value="1"/>
</dbReference>
<accession>A0A060SPG6</accession>
<dbReference type="GO" id="GO:0009328">
    <property type="term" value="C:phenylalanine-tRNA ligase complex"/>
    <property type="evidence" value="ECO:0007669"/>
    <property type="project" value="TreeGrafter"/>
</dbReference>
<dbReference type="CDD" id="cd00769">
    <property type="entry name" value="PheRS_beta_core"/>
    <property type="match status" value="1"/>
</dbReference>
<dbReference type="GO" id="GO:0003723">
    <property type="term" value="F:RNA binding"/>
    <property type="evidence" value="ECO:0007669"/>
    <property type="project" value="InterPro"/>
</dbReference>
<dbReference type="Pfam" id="PF18262">
    <property type="entry name" value="PhetRS_B1"/>
    <property type="match status" value="1"/>
</dbReference>
<evidence type="ECO:0000313" key="19">
    <source>
        <dbReference type="EMBL" id="CDO76265.1"/>
    </source>
</evidence>
<evidence type="ECO:0000256" key="2">
    <source>
        <dbReference type="ARBA" id="ARBA00004496"/>
    </source>
</evidence>
<dbReference type="AlphaFoldDB" id="A0A060SPG6"/>
<dbReference type="GO" id="GO:0005524">
    <property type="term" value="F:ATP binding"/>
    <property type="evidence" value="ECO:0007669"/>
    <property type="project" value="UniProtKB-KW"/>
</dbReference>
<dbReference type="SUPFAM" id="SSF55681">
    <property type="entry name" value="Class II aaRS and biotin synthetases"/>
    <property type="match status" value="1"/>
</dbReference>
<evidence type="ECO:0000256" key="8">
    <source>
        <dbReference type="ARBA" id="ARBA00022723"/>
    </source>
</evidence>
<comment type="subcellular location">
    <subcellularLocation>
        <location evidence="2">Cytoplasm</location>
    </subcellularLocation>
</comment>
<keyword evidence="16" id="KW-0175">Coiled coil</keyword>
<proteinExistence type="inferred from homology"/>
<dbReference type="OMA" id="HIVTTIE"/>
<keyword evidence="13" id="KW-0030">Aminoacyl-tRNA synthetase</keyword>
<dbReference type="GO" id="GO:0004826">
    <property type="term" value="F:phenylalanine-tRNA ligase activity"/>
    <property type="evidence" value="ECO:0007669"/>
    <property type="project" value="UniProtKB-EC"/>
</dbReference>
<dbReference type="Gene3D" id="3.30.930.10">
    <property type="entry name" value="Bira Bifunctional Protein, Domain 2"/>
    <property type="match status" value="1"/>
</dbReference>
<keyword evidence="11" id="KW-0460">Magnesium</keyword>
<dbReference type="PANTHER" id="PTHR10947">
    <property type="entry name" value="PHENYLALANYL-TRNA SYNTHETASE BETA CHAIN AND LEUCINE-RICH REPEAT-CONTAINING PROTEIN 47"/>
    <property type="match status" value="1"/>
</dbReference>
<dbReference type="FunFam" id="3.50.40.10:FF:000002">
    <property type="entry name" value="phenylalanine--tRNA ligase beta subunit"/>
    <property type="match status" value="1"/>
</dbReference>
<dbReference type="Gene3D" id="3.30.56.10">
    <property type="match status" value="2"/>
</dbReference>
<comment type="catalytic activity">
    <reaction evidence="15">
        <text>tRNA(Phe) + L-phenylalanine + ATP = L-phenylalanyl-tRNA(Phe) + AMP + diphosphate + H(+)</text>
        <dbReference type="Rhea" id="RHEA:19413"/>
        <dbReference type="Rhea" id="RHEA-COMP:9668"/>
        <dbReference type="Rhea" id="RHEA-COMP:9699"/>
        <dbReference type="ChEBI" id="CHEBI:15378"/>
        <dbReference type="ChEBI" id="CHEBI:30616"/>
        <dbReference type="ChEBI" id="CHEBI:33019"/>
        <dbReference type="ChEBI" id="CHEBI:58095"/>
        <dbReference type="ChEBI" id="CHEBI:78442"/>
        <dbReference type="ChEBI" id="CHEBI:78531"/>
        <dbReference type="ChEBI" id="CHEBI:456215"/>
        <dbReference type="EC" id="6.1.1.20"/>
    </reaction>
</comment>
<dbReference type="Pfam" id="PF03484">
    <property type="entry name" value="B5"/>
    <property type="match status" value="1"/>
</dbReference>
<comment type="subunit">
    <text evidence="4">Tetramer of two alpha and two beta subunits.</text>
</comment>
<dbReference type="InterPro" id="IPR009061">
    <property type="entry name" value="DNA-bd_dom_put_sf"/>
</dbReference>
<evidence type="ECO:0000256" key="1">
    <source>
        <dbReference type="ARBA" id="ARBA00001946"/>
    </source>
</evidence>
<comment type="caution">
    <text evidence="19">The sequence shown here is derived from an EMBL/GenBank/DDBJ whole genome shotgun (WGS) entry which is preliminary data.</text>
</comment>
<dbReference type="HOGENOM" id="CLU_269281_0_0_1"/>
<protein>
    <recommendedName>
        <fullName evidence="5">phenylalanine--tRNA ligase</fullName>
        <ecNumber evidence="5">6.1.1.20</ecNumber>
    </recommendedName>
    <alternativeName>
        <fullName evidence="14">Phenylalanyl-tRNA synthetase beta subunit</fullName>
    </alternativeName>
</protein>
<organism evidence="19 20">
    <name type="scientific">Pycnoporus cinnabarinus</name>
    <name type="common">Cinnabar-red polypore</name>
    <name type="synonym">Trametes cinnabarina</name>
    <dbReference type="NCBI Taxonomy" id="5643"/>
    <lineage>
        <taxon>Eukaryota</taxon>
        <taxon>Fungi</taxon>
        <taxon>Dikarya</taxon>
        <taxon>Basidiomycota</taxon>
        <taxon>Agaricomycotina</taxon>
        <taxon>Agaricomycetes</taxon>
        <taxon>Polyporales</taxon>
        <taxon>Polyporaceae</taxon>
        <taxon>Trametes</taxon>
    </lineage>
</organism>
<evidence type="ECO:0000259" key="18">
    <source>
        <dbReference type="PROSITE" id="PS51483"/>
    </source>
</evidence>
<dbReference type="Pfam" id="PF09732">
    <property type="entry name" value="CactinC_cactus"/>
    <property type="match status" value="1"/>
</dbReference>
<comment type="cofactor">
    <cofactor evidence="1">
        <name>Mg(2+)</name>
        <dbReference type="ChEBI" id="CHEBI:18420"/>
    </cofactor>
</comment>
<keyword evidence="20" id="KW-1185">Reference proteome</keyword>
<dbReference type="EMBL" id="CCBP010000354">
    <property type="protein sequence ID" value="CDO76265.1"/>
    <property type="molecule type" value="Genomic_DNA"/>
</dbReference>
<evidence type="ECO:0000313" key="20">
    <source>
        <dbReference type="Proteomes" id="UP000029665"/>
    </source>
</evidence>
<feature type="region of interest" description="Disordered" evidence="17">
    <location>
        <begin position="336"/>
        <end position="365"/>
    </location>
</feature>
<evidence type="ECO:0000256" key="6">
    <source>
        <dbReference type="ARBA" id="ARBA00022490"/>
    </source>
</evidence>
<dbReference type="FunFam" id="3.30.56.10:FF:000004">
    <property type="entry name" value="Phenylalanyl-tRNA synthetase, beta subunit"/>
    <property type="match status" value="1"/>
</dbReference>
<evidence type="ECO:0000256" key="10">
    <source>
        <dbReference type="ARBA" id="ARBA00022840"/>
    </source>
</evidence>
<keyword evidence="8" id="KW-0479">Metal-binding</keyword>
<dbReference type="STRING" id="5643.A0A060SPG6"/>
<keyword evidence="7" id="KW-0436">Ligase</keyword>
<dbReference type="GO" id="GO:0000287">
    <property type="term" value="F:magnesium ion binding"/>
    <property type="evidence" value="ECO:0007669"/>
    <property type="project" value="InterPro"/>
</dbReference>
<dbReference type="InterPro" id="IPR045864">
    <property type="entry name" value="aa-tRNA-synth_II/BPL/LPL"/>
</dbReference>
<evidence type="ECO:0000256" key="12">
    <source>
        <dbReference type="ARBA" id="ARBA00022917"/>
    </source>
</evidence>
<keyword evidence="10" id="KW-0067">ATP-binding</keyword>
<keyword evidence="12" id="KW-0648">Protein biosynthesis</keyword>
<dbReference type="Pfam" id="PF03483">
    <property type="entry name" value="B3_4"/>
    <property type="match status" value="1"/>
</dbReference>
<dbReference type="SUPFAM" id="SSF46955">
    <property type="entry name" value="Putative DNA-binding domain"/>
    <property type="match status" value="2"/>
</dbReference>
<comment type="similarity">
    <text evidence="3">Belongs to the phenylalanyl-tRNA synthetase beta subunit family. Type 2 subfamily.</text>
</comment>
<evidence type="ECO:0000256" key="11">
    <source>
        <dbReference type="ARBA" id="ARBA00022842"/>
    </source>
</evidence>
<evidence type="ECO:0000256" key="3">
    <source>
        <dbReference type="ARBA" id="ARBA00007438"/>
    </source>
</evidence>
<feature type="region of interest" description="Disordered" evidence="17">
    <location>
        <begin position="1"/>
        <end position="29"/>
    </location>
</feature>
<dbReference type="SMART" id="SM00873">
    <property type="entry name" value="B3_4"/>
    <property type="match status" value="1"/>
</dbReference>
<dbReference type="OrthoDB" id="1698572at2759"/>
<dbReference type="PANTHER" id="PTHR10947:SF0">
    <property type="entry name" value="PHENYLALANINE--TRNA LIGASE BETA SUBUNIT"/>
    <property type="match status" value="1"/>
</dbReference>
<evidence type="ECO:0000256" key="9">
    <source>
        <dbReference type="ARBA" id="ARBA00022741"/>
    </source>
</evidence>
<dbReference type="FunFam" id="3.30.930.10:FF:000059">
    <property type="entry name" value="phenylalanine--tRNA ligase beta subunit"/>
    <property type="match status" value="1"/>
</dbReference>
<dbReference type="SUPFAM" id="SSF56037">
    <property type="entry name" value="PheT/TilS domain"/>
    <property type="match status" value="1"/>
</dbReference>
<dbReference type="EC" id="6.1.1.20" evidence="5"/>
<evidence type="ECO:0000256" key="17">
    <source>
        <dbReference type="SAM" id="MobiDB-lite"/>
    </source>
</evidence>
<gene>
    <name evidence="19" type="ORF">BN946_scf184470.g23</name>
</gene>
<evidence type="ECO:0000256" key="14">
    <source>
        <dbReference type="ARBA" id="ARBA00033189"/>
    </source>
</evidence>
<dbReference type="InterPro" id="IPR041616">
    <property type="entry name" value="PheRS_beta_core"/>
</dbReference>
<dbReference type="InterPro" id="IPR019134">
    <property type="entry name" value="Cactin_C"/>
</dbReference>
<dbReference type="InterPro" id="IPR045060">
    <property type="entry name" value="Phe-tRNA-ligase_IIc_bsu"/>
</dbReference>
<dbReference type="GO" id="GO:0006432">
    <property type="term" value="P:phenylalanyl-tRNA aminoacylation"/>
    <property type="evidence" value="ECO:0007669"/>
    <property type="project" value="InterPro"/>
</dbReference>
<evidence type="ECO:0000256" key="16">
    <source>
        <dbReference type="SAM" id="Coils"/>
    </source>
</evidence>
<keyword evidence="9" id="KW-0547">Nucleotide-binding</keyword>
<evidence type="ECO:0000256" key="15">
    <source>
        <dbReference type="ARBA" id="ARBA00049255"/>
    </source>
</evidence>
<dbReference type="Pfam" id="PF17759">
    <property type="entry name" value="tRNA_synthFbeta"/>
    <property type="match status" value="1"/>
</dbReference>
<feature type="coiled-coil region" evidence="16">
    <location>
        <begin position="74"/>
        <end position="118"/>
    </location>
</feature>
<dbReference type="Gene3D" id="3.50.40.10">
    <property type="entry name" value="Phenylalanyl-trna Synthetase, Chain B, domain 3"/>
    <property type="match status" value="1"/>
</dbReference>
<feature type="domain" description="B5" evidence="18">
    <location>
        <begin position="891"/>
        <end position="969"/>
    </location>
</feature>
<evidence type="ECO:0000256" key="7">
    <source>
        <dbReference type="ARBA" id="ARBA00022598"/>
    </source>
</evidence>
<evidence type="ECO:0000256" key="13">
    <source>
        <dbReference type="ARBA" id="ARBA00023146"/>
    </source>
</evidence>
<name>A0A060SPG6_PYCCI</name>
<dbReference type="InterPro" id="IPR005147">
    <property type="entry name" value="tRNA_synthase_B5-dom"/>
</dbReference>
<dbReference type="InterPro" id="IPR018816">
    <property type="entry name" value="Cactin_central"/>
</dbReference>
<dbReference type="InterPro" id="IPR040659">
    <property type="entry name" value="PhetRS_B1"/>
</dbReference>
<dbReference type="PROSITE" id="PS51483">
    <property type="entry name" value="B5"/>
    <property type="match status" value="1"/>
</dbReference>
<dbReference type="NCBIfam" id="TIGR00471">
    <property type="entry name" value="pheT_arch"/>
    <property type="match status" value="1"/>
</dbReference>
<reference evidence="19" key="1">
    <citation type="submission" date="2014-01" db="EMBL/GenBank/DDBJ databases">
        <title>The genome of the white-rot fungus Pycnoporus cinnabarinus: a basidiomycete model with a versatile arsenal for lignocellulosic biomass breakdown.</title>
        <authorList>
            <person name="Levasseur A."/>
            <person name="Lomascolo A."/>
            <person name="Ruiz-Duenas F.J."/>
            <person name="Uzan E."/>
            <person name="Piumi F."/>
            <person name="Kues U."/>
            <person name="Ram A.F.J."/>
            <person name="Murat C."/>
            <person name="Haon M."/>
            <person name="Benoit I."/>
            <person name="Arfi Y."/>
            <person name="Chevret D."/>
            <person name="Drula E."/>
            <person name="Kwon M.J."/>
            <person name="Gouret P."/>
            <person name="Lesage-Meessen L."/>
            <person name="Lombard V."/>
            <person name="Mariette J."/>
            <person name="Noirot C."/>
            <person name="Park J."/>
            <person name="Patyshakuliyeva A."/>
            <person name="Wieneger R.A.B."/>
            <person name="Wosten H.A.B."/>
            <person name="Martin F."/>
            <person name="Coutinho P.M."/>
            <person name="de Vries R."/>
            <person name="Martinez A.T."/>
            <person name="Klopp C."/>
            <person name="Pontarotti P."/>
            <person name="Henrissat B."/>
            <person name="Record E."/>
        </authorList>
    </citation>
    <scope>NUCLEOTIDE SEQUENCE [LARGE SCALE GENOMIC DNA]</scope>
    <source>
        <strain evidence="19">BRFM137</strain>
    </source>
</reference>
<sequence>MAYRRKRDKSEDKKARKAEKRRAMEEEEARRVAELSIYSATDNPFHDVNLDQQFRWHKKTEKEKKQGLTLEEAQRRDAIRRQEAKEELDRLNKRRAEREAEQRLREEEEIRMHRLTESAQMADWLAKEEEFQLEQERNRAMIRIKEKRAKAIDFLALNLRYVNPPSDEDDELTKEGLEIDLDEPYTIVDSLTPQQVEELHDDIEKYLRLEKSETNLEFWTNMMVITKDALERIKATRRMGAAAAAAVEADITALLQGKSYEHLVQLQRQIQGKLASGEPIDTDYWEGLLQKLLVWKAKAKLRSFHEVVVRNRLEQLRKRQRDEALQAQEELLAGVARSAQRGESHNAMPTEGAEREAAEEVEPYDRSMSPPLIDIRDLKHEEREMHIVTTIEDLRYLMQQRHNIAGTRFIPKPVEVPVQEQAAEAPSNADLAEALYRAEAERELDEEEELFNVEETINRTTAYNWEDKYRPRKPRYFNRVHTGYEWNKYNQTHYDTDNPPPKVVQGYKFNIFYPDLIDKTKAPTYKIIKEPGNDETVLLLFSAGPPYEDIAFRIVNREWEFSHKRGFRSSFDRGCLSLWFNFRRNLSHQRSMPTVACDKEELWKRLGREYSADEFDRLLFEFGLELDEDTTAEVEELRKKGLPAERPQLKIEIPANRYDLLCIEGISRALRVFLGLDKPPQYKLAYPAGGESALLTATVEPETKQIRPYFACAVLRNVKFTERSYESFIDLQDKLHQNICRRRQFVAIGTHDLDTIQAPFRYRARPPKDIKFIPLGKSQEYTAEELMTVYESEKHLARYLPIIRDSPVYPIIYDKNNVVLSMPPIINSEHSKITLNTRNIFIDVTATDETKLNIVTNIIATMFSEYCAEPYTIEPCKVIYPDGTTRITPDLKYRTTSAHASYVNSCTGLNLDAPKVAKLLERMTLIASVSPNDADEVIVQVPPTRPDILHECDLMEDAAIAYGFNKLPDTFPATSTVAQPLAISKLSDIVRTEWAMDGWVEALPLILCSHEENFEWLNRKDDGKTAVRIANPKTLEFQVVRTSLLQGLLKTIRENRSHPLPIRVFESADVVFKDPSLERQARNVRHAAAVWCNKTAGFEVVHGLLDRIMLMLEIPRIRSDDFKAETGYYIKERDDPTFFPGRAATIYYRLPKGSNGLTVLKRTLKAALNNPDDLEIGVLGILHPAVLEKFEISYPCSALEFTLEPFKKELQTVWT</sequence>
<dbReference type="InterPro" id="IPR020825">
    <property type="entry name" value="Phe-tRNA_synthase-like_B3/B4"/>
</dbReference>
<evidence type="ECO:0000256" key="4">
    <source>
        <dbReference type="ARBA" id="ARBA00011209"/>
    </source>
</evidence>
<keyword evidence="6" id="KW-0963">Cytoplasm</keyword>
<dbReference type="Proteomes" id="UP000029665">
    <property type="component" value="Unassembled WGS sequence"/>
</dbReference>
<dbReference type="InterPro" id="IPR004531">
    <property type="entry name" value="Phe-tRNA-synth_IIc_bsu_arc_euk"/>
</dbReference>
<evidence type="ECO:0000256" key="5">
    <source>
        <dbReference type="ARBA" id="ARBA00012814"/>
    </source>
</evidence>